<evidence type="ECO:0000256" key="1">
    <source>
        <dbReference type="SAM" id="MobiDB-lite"/>
    </source>
</evidence>
<sequence>MRWRLKDAIWRTSSTFSRKDSKSSADAPSQPSQPLARTTISDCAVKTVFKTPELLELILVHLDQQELLRAQRVCRRWKDIICSSLPLRQKLYLSPAAKIDESIPVDNAWLKSRFPDLETYLLQGNPKWRPKFIKALGAQDFDRLGADFFLDSNASWKNMLLTQPPIKEVVVYSNIGDMSRPASKQSRRGAGLQLEKQRQPDMPSMEELIKASVTVKSATGVTMGMVIDAGIEARRRGAAAAKRRMSDRKDSGYISLDENRAEEIEVSVVEVTD</sequence>
<evidence type="ECO:0000259" key="2">
    <source>
        <dbReference type="SMART" id="SM00256"/>
    </source>
</evidence>
<keyword evidence="4" id="KW-1185">Reference proteome</keyword>
<dbReference type="Proteomes" id="UP000053259">
    <property type="component" value="Unassembled WGS sequence"/>
</dbReference>
<organism evidence="3 4">
    <name type="scientific">Verruconis gallopava</name>
    <dbReference type="NCBI Taxonomy" id="253628"/>
    <lineage>
        <taxon>Eukaryota</taxon>
        <taxon>Fungi</taxon>
        <taxon>Dikarya</taxon>
        <taxon>Ascomycota</taxon>
        <taxon>Pezizomycotina</taxon>
        <taxon>Dothideomycetes</taxon>
        <taxon>Pleosporomycetidae</taxon>
        <taxon>Venturiales</taxon>
        <taxon>Sympoventuriaceae</taxon>
        <taxon>Verruconis</taxon>
    </lineage>
</organism>
<dbReference type="InterPro" id="IPR036047">
    <property type="entry name" value="F-box-like_dom_sf"/>
</dbReference>
<name>A0A0D2AIT7_9PEZI</name>
<dbReference type="Pfam" id="PF12937">
    <property type="entry name" value="F-box-like"/>
    <property type="match status" value="1"/>
</dbReference>
<dbReference type="InterPro" id="IPR001810">
    <property type="entry name" value="F-box_dom"/>
</dbReference>
<dbReference type="AlphaFoldDB" id="A0A0D2AIT7"/>
<dbReference type="InParanoid" id="A0A0D2AIT7"/>
<dbReference type="RefSeq" id="XP_016216692.1">
    <property type="nucleotide sequence ID" value="XM_016355556.1"/>
</dbReference>
<dbReference type="Gene3D" id="1.20.1280.50">
    <property type="match status" value="1"/>
</dbReference>
<dbReference type="HOGENOM" id="CLU_1020145_0_0_1"/>
<dbReference type="EMBL" id="KN847534">
    <property type="protein sequence ID" value="KIW06823.1"/>
    <property type="molecule type" value="Genomic_DNA"/>
</dbReference>
<dbReference type="STRING" id="253628.A0A0D2AIT7"/>
<feature type="domain" description="F-box" evidence="2">
    <location>
        <begin position="51"/>
        <end position="90"/>
    </location>
</feature>
<accession>A0A0D2AIT7</accession>
<proteinExistence type="predicted"/>
<reference evidence="3 4" key="1">
    <citation type="submission" date="2015-01" db="EMBL/GenBank/DDBJ databases">
        <title>The Genome Sequence of Ochroconis gallopava CBS43764.</title>
        <authorList>
            <consortium name="The Broad Institute Genomics Platform"/>
            <person name="Cuomo C."/>
            <person name="de Hoog S."/>
            <person name="Gorbushina A."/>
            <person name="Stielow B."/>
            <person name="Teixiera M."/>
            <person name="Abouelleil A."/>
            <person name="Chapman S.B."/>
            <person name="Priest M."/>
            <person name="Young S.K."/>
            <person name="Wortman J."/>
            <person name="Nusbaum C."/>
            <person name="Birren B."/>
        </authorList>
    </citation>
    <scope>NUCLEOTIDE SEQUENCE [LARGE SCALE GENOMIC DNA]</scope>
    <source>
        <strain evidence="3 4">CBS 43764</strain>
    </source>
</reference>
<dbReference type="SUPFAM" id="SSF81383">
    <property type="entry name" value="F-box domain"/>
    <property type="match status" value="1"/>
</dbReference>
<dbReference type="SMART" id="SM00256">
    <property type="entry name" value="FBOX"/>
    <property type="match status" value="1"/>
</dbReference>
<evidence type="ECO:0000313" key="4">
    <source>
        <dbReference type="Proteomes" id="UP000053259"/>
    </source>
</evidence>
<dbReference type="GeneID" id="27310476"/>
<gene>
    <name evidence="3" type="ORF">PV09_02503</name>
</gene>
<dbReference type="OrthoDB" id="3800738at2759"/>
<feature type="region of interest" description="Disordered" evidence="1">
    <location>
        <begin position="179"/>
        <end position="202"/>
    </location>
</feature>
<dbReference type="CDD" id="cd09917">
    <property type="entry name" value="F-box_SF"/>
    <property type="match status" value="1"/>
</dbReference>
<evidence type="ECO:0000313" key="3">
    <source>
        <dbReference type="EMBL" id="KIW06823.1"/>
    </source>
</evidence>
<protein>
    <recommendedName>
        <fullName evidence="2">F-box domain-containing protein</fullName>
    </recommendedName>
</protein>
<dbReference type="VEuPathDB" id="FungiDB:PV09_02503"/>